<keyword evidence="3" id="KW-1185">Reference proteome</keyword>
<gene>
    <name evidence="2" type="ORF">N7U62_02210</name>
</gene>
<evidence type="ECO:0000256" key="1">
    <source>
        <dbReference type="SAM" id="SignalP"/>
    </source>
</evidence>
<proteinExistence type="predicted"/>
<keyword evidence="2" id="KW-0378">Hydrolase</keyword>
<dbReference type="Pfam" id="PF00756">
    <property type="entry name" value="Esterase"/>
    <property type="match status" value="1"/>
</dbReference>
<dbReference type="RefSeq" id="WP_264136243.1">
    <property type="nucleotide sequence ID" value="NZ_JAOYOD010000001.1"/>
</dbReference>
<protein>
    <submittedName>
        <fullName evidence="2">Alpha/beta hydrolase-fold protein</fullName>
    </submittedName>
</protein>
<organism evidence="2 3">
    <name type="scientific">Reichenbachiella ulvae</name>
    <dbReference type="NCBI Taxonomy" id="2980104"/>
    <lineage>
        <taxon>Bacteria</taxon>
        <taxon>Pseudomonadati</taxon>
        <taxon>Bacteroidota</taxon>
        <taxon>Cytophagia</taxon>
        <taxon>Cytophagales</taxon>
        <taxon>Reichenbachiellaceae</taxon>
        <taxon>Reichenbachiella</taxon>
    </lineage>
</organism>
<comment type="caution">
    <text evidence="2">The sequence shown here is derived from an EMBL/GenBank/DDBJ whole genome shotgun (WGS) entry which is preliminary data.</text>
</comment>
<reference evidence="2 3" key="1">
    <citation type="submission" date="2022-10" db="EMBL/GenBank/DDBJ databases">
        <title>Comparative genomics and taxonomic characterization of three novel marine species of genus Reichenbachiella exhibiting antioxidant and polysaccharide degradation activities.</title>
        <authorList>
            <person name="Muhammad N."/>
            <person name="Lee Y.-J."/>
            <person name="Ko J."/>
            <person name="Kim S.-G."/>
        </authorList>
    </citation>
    <scope>NUCLEOTIDE SEQUENCE [LARGE SCALE GENOMIC DNA]</scope>
    <source>
        <strain evidence="2 3">ABR2-5</strain>
    </source>
</reference>
<dbReference type="GO" id="GO:0016787">
    <property type="term" value="F:hydrolase activity"/>
    <property type="evidence" value="ECO:0007669"/>
    <property type="project" value="UniProtKB-KW"/>
</dbReference>
<dbReference type="EMBL" id="JAOYOD010000001">
    <property type="protein sequence ID" value="MCV9385454.1"/>
    <property type="molecule type" value="Genomic_DNA"/>
</dbReference>
<dbReference type="InterPro" id="IPR050583">
    <property type="entry name" value="Mycobacterial_A85_antigen"/>
</dbReference>
<feature type="chain" id="PRO_5045957046" evidence="1">
    <location>
        <begin position="20"/>
        <end position="485"/>
    </location>
</feature>
<dbReference type="PANTHER" id="PTHR48098:SF3">
    <property type="entry name" value="IRON(III) ENTEROBACTIN ESTERASE"/>
    <property type="match status" value="1"/>
</dbReference>
<keyword evidence="1" id="KW-0732">Signal</keyword>
<dbReference type="PANTHER" id="PTHR48098">
    <property type="entry name" value="ENTEROCHELIN ESTERASE-RELATED"/>
    <property type="match status" value="1"/>
</dbReference>
<evidence type="ECO:0000313" key="2">
    <source>
        <dbReference type="EMBL" id="MCV9385454.1"/>
    </source>
</evidence>
<dbReference type="InterPro" id="IPR000801">
    <property type="entry name" value="Esterase-like"/>
</dbReference>
<dbReference type="InterPro" id="IPR029058">
    <property type="entry name" value="AB_hydrolase_fold"/>
</dbReference>
<dbReference type="Gene3D" id="3.40.50.1820">
    <property type="entry name" value="alpha/beta hydrolase"/>
    <property type="match status" value="1"/>
</dbReference>
<evidence type="ECO:0000313" key="3">
    <source>
        <dbReference type="Proteomes" id="UP001300692"/>
    </source>
</evidence>
<feature type="signal peptide" evidence="1">
    <location>
        <begin position="1"/>
        <end position="19"/>
    </location>
</feature>
<dbReference type="SUPFAM" id="SSF53474">
    <property type="entry name" value="alpha/beta-Hydrolases"/>
    <property type="match status" value="1"/>
</dbReference>
<accession>A0ABT3CP96</accession>
<sequence length="485" mass="55537">MKKMILLLLVLCSIQQLNAQKFEVSYSPELMSDSFSGSVLLYLSKENPSPKDGFHIFERSPMFRVVVEDLQPGATLTFDDAALAYPVALSNIERGEYYVQALFDRKLKGQTINNGPGNLYSDPARFILDKNFDTVYTILCNQMVPEVTMKETDRMKELVVDSRLLSQFHDRPMQIAGAVQLPEGYDPKSKKKYPVVYSVFGFGANYKTHAGYPKYDIPMLGEEPAIVVYLDGRCLEGHSTYANSDINGPWGDALVKEFIPALEKKYQANGARFLFGHSSGGWTVMWLQTQYPETFAGAWSSAPDQVDFRNWQNINIYETKNLYYSPSGQPLSDVTIAGRIPVTSTKDMFRMEEILYRGEQMRSFDAVFGHRDEKGEIIRLVDLETGDINPEALPYFRRYDLSYQLRNNWDQYEKAIAGKILISVGEHDNFYLHKAVHLLDEEMQKLNADMQFAYYPGDHFTVFTEEYKQAGVAFLTECYAKWKEE</sequence>
<name>A0ABT3CP96_9BACT</name>
<dbReference type="Proteomes" id="UP001300692">
    <property type="component" value="Unassembled WGS sequence"/>
</dbReference>